<dbReference type="KEGG" id="dlu:A6035_13880"/>
<name>A0A2S1R9V9_9ACTN</name>
<dbReference type="EMBL" id="CP015449">
    <property type="protein sequence ID" value="AWH93080.1"/>
    <property type="molecule type" value="Genomic_DNA"/>
</dbReference>
<sequence>MFEEAGLDVTTVPMTGAGTVVTALSNNSIDVVDQSPIVAAKYNQDGGEARLFCGTTDRQWGSIVRAAGGAPAIADGEDWKEAVRSWKGMSFGVPVLQGAVHFWTLDIIEEAGLSSDDLDFIATGVGEAALSSLETGQVDLLWTWPFLTQMLGDRGEVVFDVAEQAPDQISDQMQAGWIANARWLDENPDAAQAFCETMESAIDFVQNPANASEVEPILQDAFGVDGQTAALALAEDGPMIRLTTTLSCNSLMLALEGAVRHGQVAETPEQNCDTLLSPVAAAEEN</sequence>
<gene>
    <name evidence="1" type="ORF">A6035_13880</name>
</gene>
<keyword evidence="2" id="KW-1185">Reference proteome</keyword>
<evidence type="ECO:0000313" key="1">
    <source>
        <dbReference type="EMBL" id="AWH93080.1"/>
    </source>
</evidence>
<dbReference type="Gene3D" id="3.40.190.10">
    <property type="entry name" value="Periplasmic binding protein-like II"/>
    <property type="match status" value="2"/>
</dbReference>
<organism evidence="1 2">
    <name type="scientific">Dietzia lutea</name>
    <dbReference type="NCBI Taxonomy" id="546160"/>
    <lineage>
        <taxon>Bacteria</taxon>
        <taxon>Bacillati</taxon>
        <taxon>Actinomycetota</taxon>
        <taxon>Actinomycetes</taxon>
        <taxon>Mycobacteriales</taxon>
        <taxon>Dietziaceae</taxon>
        <taxon>Dietzia</taxon>
    </lineage>
</organism>
<dbReference type="PANTHER" id="PTHR30024">
    <property type="entry name" value="ALIPHATIC SULFONATES-BINDING PROTEIN-RELATED"/>
    <property type="match status" value="1"/>
</dbReference>
<protein>
    <submittedName>
        <fullName evidence="1">Uncharacterized protein</fullName>
    </submittedName>
</protein>
<accession>A0A2S1R9V9</accession>
<proteinExistence type="predicted"/>
<dbReference type="SUPFAM" id="SSF53850">
    <property type="entry name" value="Periplasmic binding protein-like II"/>
    <property type="match status" value="1"/>
</dbReference>
<evidence type="ECO:0000313" key="2">
    <source>
        <dbReference type="Proteomes" id="UP000244928"/>
    </source>
</evidence>
<reference evidence="1 2" key="1">
    <citation type="submission" date="2016-04" db="EMBL/GenBank/DDBJ databases">
        <title>Complete genome sequence of Dietzia lutea YIM 80766T, a strain isolated from desert soil in Egypt.</title>
        <authorList>
            <person name="Zhao J."/>
            <person name="Hu B."/>
            <person name="Geng S."/>
            <person name="Nie Y."/>
            <person name="Tang Y."/>
        </authorList>
    </citation>
    <scope>NUCLEOTIDE SEQUENCE [LARGE SCALE GENOMIC DNA]</scope>
    <source>
        <strain evidence="1 2">YIM 80766</strain>
    </source>
</reference>
<dbReference type="Proteomes" id="UP000244928">
    <property type="component" value="Chromosome"/>
</dbReference>
<dbReference type="AlphaFoldDB" id="A0A2S1R9V9"/>
<dbReference type="Pfam" id="PF13379">
    <property type="entry name" value="NMT1_2"/>
    <property type="match status" value="1"/>
</dbReference>